<reference evidence="3 4" key="1">
    <citation type="submission" date="2018-11" db="EMBL/GenBank/DDBJ databases">
        <title>Sequencing the genomes of 1000 actinobacteria strains.</title>
        <authorList>
            <person name="Klenk H.-P."/>
        </authorList>
    </citation>
    <scope>NUCLEOTIDE SEQUENCE [LARGE SCALE GENOMIC DNA]</scope>
    <source>
        <strain evidence="3 4">DSM 44254</strain>
    </source>
</reference>
<sequence>MSAPTPVQRVFRPLFQSISGSPWFAKVGPKLVPALDRGLHRMTGGRVMLAQALIPQLYLTTTGAKSGQPRVTPLLCMPEDGGWIVVGSNFGQEKHPAWTGNLLKEPRATVEFRKRAYEVTGTLLEGADREATWTRLNAMWPVFDRYQSRVDRDLRLFRLTPV</sequence>
<dbReference type="Gene3D" id="2.30.110.10">
    <property type="entry name" value="Electron Transport, Fmn-binding Protein, Chain A"/>
    <property type="match status" value="1"/>
</dbReference>
<proteinExistence type="inferred from homology"/>
<dbReference type="Pfam" id="PF04075">
    <property type="entry name" value="F420H2_quin_red"/>
    <property type="match status" value="1"/>
</dbReference>
<evidence type="ECO:0000313" key="4">
    <source>
        <dbReference type="Proteomes" id="UP000272400"/>
    </source>
</evidence>
<dbReference type="RefSeq" id="WP_123668156.1">
    <property type="nucleotide sequence ID" value="NZ_RJKE01000001.1"/>
</dbReference>
<dbReference type="PANTHER" id="PTHR39428:SF1">
    <property type="entry name" value="F420H(2)-DEPENDENT QUINONE REDUCTASE RV1261C"/>
    <property type="match status" value="1"/>
</dbReference>
<protein>
    <submittedName>
        <fullName evidence="3">Deazaflavin-dependent oxidoreductase (Nitroreductase family)</fullName>
    </submittedName>
</protein>
<dbReference type="EMBL" id="RJKE01000001">
    <property type="protein sequence ID" value="ROO88990.1"/>
    <property type="molecule type" value="Genomic_DNA"/>
</dbReference>
<dbReference type="PANTHER" id="PTHR39428">
    <property type="entry name" value="F420H(2)-DEPENDENT QUINONE REDUCTASE RV1261C"/>
    <property type="match status" value="1"/>
</dbReference>
<dbReference type="GO" id="GO:0016491">
    <property type="term" value="F:oxidoreductase activity"/>
    <property type="evidence" value="ECO:0007669"/>
    <property type="project" value="InterPro"/>
</dbReference>
<dbReference type="SUPFAM" id="SSF50475">
    <property type="entry name" value="FMN-binding split barrel"/>
    <property type="match status" value="1"/>
</dbReference>
<dbReference type="Proteomes" id="UP000272400">
    <property type="component" value="Unassembled WGS sequence"/>
</dbReference>
<dbReference type="InterPro" id="IPR012349">
    <property type="entry name" value="Split_barrel_FMN-bd"/>
</dbReference>
<accession>A0A3N1D647</accession>
<dbReference type="AlphaFoldDB" id="A0A3N1D647"/>
<comment type="caution">
    <text evidence="3">The sequence shown here is derived from an EMBL/GenBank/DDBJ whole genome shotgun (WGS) entry which is preliminary data.</text>
</comment>
<gene>
    <name evidence="3" type="ORF">EDD29_6677</name>
</gene>
<dbReference type="OrthoDB" id="5491199at2"/>
<dbReference type="InterPro" id="IPR004378">
    <property type="entry name" value="F420H2_quin_Rdtase"/>
</dbReference>
<comment type="catalytic activity">
    <reaction evidence="2">
        <text>oxidized coenzyme F420-(gamma-L-Glu)(n) + a quinol + H(+) = reduced coenzyme F420-(gamma-L-Glu)(n) + a quinone</text>
        <dbReference type="Rhea" id="RHEA:39663"/>
        <dbReference type="Rhea" id="RHEA-COMP:12939"/>
        <dbReference type="Rhea" id="RHEA-COMP:14378"/>
        <dbReference type="ChEBI" id="CHEBI:15378"/>
        <dbReference type="ChEBI" id="CHEBI:24646"/>
        <dbReference type="ChEBI" id="CHEBI:132124"/>
        <dbReference type="ChEBI" id="CHEBI:133980"/>
        <dbReference type="ChEBI" id="CHEBI:139511"/>
    </reaction>
</comment>
<evidence type="ECO:0000256" key="2">
    <source>
        <dbReference type="ARBA" id="ARBA00049106"/>
    </source>
</evidence>
<dbReference type="NCBIfam" id="TIGR00026">
    <property type="entry name" value="hi_GC_TIGR00026"/>
    <property type="match status" value="1"/>
</dbReference>
<dbReference type="GO" id="GO:0070967">
    <property type="term" value="F:coenzyme F420 binding"/>
    <property type="evidence" value="ECO:0007669"/>
    <property type="project" value="TreeGrafter"/>
</dbReference>
<keyword evidence="4" id="KW-1185">Reference proteome</keyword>
<dbReference type="GO" id="GO:0005886">
    <property type="term" value="C:plasma membrane"/>
    <property type="evidence" value="ECO:0007669"/>
    <property type="project" value="TreeGrafter"/>
</dbReference>
<organism evidence="3 4">
    <name type="scientific">Actinocorallia herbida</name>
    <dbReference type="NCBI Taxonomy" id="58109"/>
    <lineage>
        <taxon>Bacteria</taxon>
        <taxon>Bacillati</taxon>
        <taxon>Actinomycetota</taxon>
        <taxon>Actinomycetes</taxon>
        <taxon>Streptosporangiales</taxon>
        <taxon>Thermomonosporaceae</taxon>
        <taxon>Actinocorallia</taxon>
    </lineage>
</organism>
<comment type="similarity">
    <text evidence="1">Belongs to the F420H(2)-dependent quinone reductase family.</text>
</comment>
<name>A0A3N1D647_9ACTN</name>
<evidence type="ECO:0000313" key="3">
    <source>
        <dbReference type="EMBL" id="ROO88990.1"/>
    </source>
</evidence>
<evidence type="ECO:0000256" key="1">
    <source>
        <dbReference type="ARBA" id="ARBA00008710"/>
    </source>
</evidence>